<proteinExistence type="predicted"/>
<evidence type="ECO:0000313" key="1">
    <source>
        <dbReference type="EMBL" id="MDX8153792.1"/>
    </source>
</evidence>
<reference evidence="1 2" key="1">
    <citation type="submission" date="2023-11" db="EMBL/GenBank/DDBJ databases">
        <authorList>
            <person name="Xu M."/>
            <person name="Jiang T."/>
        </authorList>
    </citation>
    <scope>NUCLEOTIDE SEQUENCE [LARGE SCALE GENOMIC DNA]</scope>
    <source>
        <strain evidence="1 2">SD</strain>
    </source>
</reference>
<dbReference type="NCBIfam" id="TIGR00026">
    <property type="entry name" value="hi_GC_TIGR00026"/>
    <property type="match status" value="1"/>
</dbReference>
<keyword evidence="2" id="KW-1185">Reference proteome</keyword>
<dbReference type="Pfam" id="PF04075">
    <property type="entry name" value="F420H2_quin_red"/>
    <property type="match status" value="1"/>
</dbReference>
<dbReference type="Gene3D" id="2.30.110.10">
    <property type="entry name" value="Electron Transport, Fmn-binding Protein, Chain A"/>
    <property type="match status" value="1"/>
</dbReference>
<accession>A0ABU4VPL5</accession>
<name>A0ABU4VPL5_9ACTN</name>
<sequence length="132" mass="14653">MIVPRAVARWNTHVTNRIQGAWAWRLPPWAVIHHRGRRSGRGYLTPVVAWPVPDGLAVILFYGERSDWVRNLLAQDGGSVTYRGRRRALVGPRVVDAADAPLGRLGRRIARVPGRVLVADLGADEGRGRPRA</sequence>
<dbReference type="Proteomes" id="UP001277761">
    <property type="component" value="Unassembled WGS sequence"/>
</dbReference>
<evidence type="ECO:0000313" key="2">
    <source>
        <dbReference type="Proteomes" id="UP001277761"/>
    </source>
</evidence>
<protein>
    <submittedName>
        <fullName evidence="1">Nitroreductase family deazaflavin-dependent oxidoreductase</fullName>
    </submittedName>
</protein>
<dbReference type="EMBL" id="JAXAVX010000021">
    <property type="protein sequence ID" value="MDX8153792.1"/>
    <property type="molecule type" value="Genomic_DNA"/>
</dbReference>
<dbReference type="RefSeq" id="WP_319955941.1">
    <property type="nucleotide sequence ID" value="NZ_JAXAVX010000021.1"/>
</dbReference>
<comment type="caution">
    <text evidence="1">The sequence shown here is derived from an EMBL/GenBank/DDBJ whole genome shotgun (WGS) entry which is preliminary data.</text>
</comment>
<dbReference type="InterPro" id="IPR004378">
    <property type="entry name" value="F420H2_quin_Rdtase"/>
</dbReference>
<dbReference type="InterPro" id="IPR012349">
    <property type="entry name" value="Split_barrel_FMN-bd"/>
</dbReference>
<gene>
    <name evidence="1" type="ORF">SK069_19500</name>
</gene>
<organism evidence="1 2">
    <name type="scientific">Patulibacter brassicae</name>
    <dbReference type="NCBI Taxonomy" id="1705717"/>
    <lineage>
        <taxon>Bacteria</taxon>
        <taxon>Bacillati</taxon>
        <taxon>Actinomycetota</taxon>
        <taxon>Thermoleophilia</taxon>
        <taxon>Solirubrobacterales</taxon>
        <taxon>Patulibacteraceae</taxon>
        <taxon>Patulibacter</taxon>
    </lineage>
</organism>